<comment type="caution">
    <text evidence="1">The sequence shown here is derived from an EMBL/GenBank/DDBJ whole genome shotgun (WGS) entry which is preliminary data.</text>
</comment>
<keyword evidence="2" id="KW-1185">Reference proteome</keyword>
<reference evidence="1 2" key="1">
    <citation type="journal article" date="2019" name="Int. J. Syst. Evol. Microbiol.">
        <title>The Global Catalogue of Microorganisms (GCM) 10K type strain sequencing project: providing services to taxonomists for standard genome sequencing and annotation.</title>
        <authorList>
            <consortium name="The Broad Institute Genomics Platform"/>
            <consortium name="The Broad Institute Genome Sequencing Center for Infectious Disease"/>
            <person name="Wu L."/>
            <person name="Ma J."/>
        </authorList>
    </citation>
    <scope>NUCLEOTIDE SEQUENCE [LARGE SCALE GENOMIC DNA]</scope>
    <source>
        <strain evidence="1 2">JCM 3367</strain>
    </source>
</reference>
<dbReference type="Proteomes" id="UP001499978">
    <property type="component" value="Unassembled WGS sequence"/>
</dbReference>
<evidence type="ECO:0000313" key="2">
    <source>
        <dbReference type="Proteomes" id="UP001499978"/>
    </source>
</evidence>
<organism evidence="1 2">
    <name type="scientific">Pilimelia columellifera subsp. columellifera</name>
    <dbReference type="NCBI Taxonomy" id="706583"/>
    <lineage>
        <taxon>Bacteria</taxon>
        <taxon>Bacillati</taxon>
        <taxon>Actinomycetota</taxon>
        <taxon>Actinomycetes</taxon>
        <taxon>Micromonosporales</taxon>
        <taxon>Micromonosporaceae</taxon>
        <taxon>Pilimelia</taxon>
    </lineage>
</organism>
<evidence type="ECO:0000313" key="1">
    <source>
        <dbReference type="EMBL" id="GAA2530374.1"/>
    </source>
</evidence>
<proteinExistence type="predicted"/>
<gene>
    <name evidence="1" type="ORF">GCM10010201_32280</name>
</gene>
<protein>
    <submittedName>
        <fullName evidence="1">Uncharacterized protein</fullName>
    </submittedName>
</protein>
<sequence>MVKNAGDRPNRLVAECAVKFKIISPDGRGYALRGFDLKATPMISEPGSKAVAQLTYSVGGTVLASSTTNITKPDHLASSRAVLDLTPAEARCGDVTIEAKARVTLTATTTTQMELLTAHTMGLQTNEGGVNAVPCP</sequence>
<name>A0ABN3NUH2_9ACTN</name>
<accession>A0ABN3NUH2</accession>
<dbReference type="EMBL" id="BAAARY010000020">
    <property type="protein sequence ID" value="GAA2530374.1"/>
    <property type="molecule type" value="Genomic_DNA"/>
</dbReference>